<dbReference type="PANTHER" id="PTHR10648">
    <property type="entry name" value="SERINE/THREONINE-PROTEIN PHOSPHATASE PP2A 65 KDA REGULATORY SUBUNIT"/>
    <property type="match status" value="1"/>
</dbReference>
<dbReference type="InterPro" id="IPR051023">
    <property type="entry name" value="PP2A_Regulatory_Subunit_A"/>
</dbReference>
<feature type="region of interest" description="Disordered" evidence="3">
    <location>
        <begin position="577"/>
        <end position="671"/>
    </location>
</feature>
<evidence type="ECO:0008006" key="6">
    <source>
        <dbReference type="Google" id="ProtNLM"/>
    </source>
</evidence>
<dbReference type="InterPro" id="IPR016024">
    <property type="entry name" value="ARM-type_fold"/>
</dbReference>
<evidence type="ECO:0000313" key="5">
    <source>
        <dbReference type="Proteomes" id="UP000279236"/>
    </source>
</evidence>
<dbReference type="GeneID" id="39588554"/>
<keyword evidence="5" id="KW-1185">Reference proteome</keyword>
<feature type="region of interest" description="Disordered" evidence="3">
    <location>
        <begin position="792"/>
        <end position="882"/>
    </location>
</feature>
<dbReference type="GO" id="GO:0019888">
    <property type="term" value="F:protein phosphatase regulator activity"/>
    <property type="evidence" value="ECO:0007669"/>
    <property type="project" value="TreeGrafter"/>
</dbReference>
<keyword evidence="1" id="KW-0677">Repeat</keyword>
<dbReference type="PROSITE" id="PS50077">
    <property type="entry name" value="HEAT_REPEAT"/>
    <property type="match status" value="1"/>
</dbReference>
<dbReference type="Gene3D" id="1.25.10.10">
    <property type="entry name" value="Leucine-rich Repeat Variant"/>
    <property type="match status" value="1"/>
</dbReference>
<evidence type="ECO:0000256" key="1">
    <source>
        <dbReference type="ARBA" id="ARBA00022737"/>
    </source>
</evidence>
<feature type="compositionally biased region" description="Polar residues" evidence="3">
    <location>
        <begin position="871"/>
        <end position="881"/>
    </location>
</feature>
<gene>
    <name evidence="4" type="ORF">EHS24_004011</name>
</gene>
<feature type="region of interest" description="Disordered" evidence="3">
    <location>
        <begin position="543"/>
        <end position="563"/>
    </location>
</feature>
<feature type="compositionally biased region" description="Acidic residues" evidence="3">
    <location>
        <begin position="622"/>
        <end position="640"/>
    </location>
</feature>
<dbReference type="STRING" id="105984.A0A427Y421"/>
<dbReference type="SUPFAM" id="SSF48371">
    <property type="entry name" value="ARM repeat"/>
    <property type="match status" value="1"/>
</dbReference>
<dbReference type="OrthoDB" id="340346at2759"/>
<feature type="compositionally biased region" description="Low complexity" evidence="3">
    <location>
        <begin position="101"/>
        <end position="125"/>
    </location>
</feature>
<dbReference type="InterPro" id="IPR011989">
    <property type="entry name" value="ARM-like"/>
</dbReference>
<feature type="compositionally biased region" description="Basic and acidic residues" evidence="3">
    <location>
        <begin position="600"/>
        <end position="613"/>
    </location>
</feature>
<dbReference type="PANTHER" id="PTHR10648:SF1">
    <property type="entry name" value="SERINE_THREONINE-PROTEIN PHOSPHATASE 4 REGULATORY SUBUNIT 1"/>
    <property type="match status" value="1"/>
</dbReference>
<evidence type="ECO:0000256" key="3">
    <source>
        <dbReference type="SAM" id="MobiDB-lite"/>
    </source>
</evidence>
<dbReference type="EMBL" id="RSCE01000002">
    <property type="protein sequence ID" value="RSH85831.1"/>
    <property type="molecule type" value="Genomic_DNA"/>
</dbReference>
<name>A0A427Y421_9TREE</name>
<feature type="repeat" description="HEAT" evidence="2">
    <location>
        <begin position="1127"/>
        <end position="1165"/>
    </location>
</feature>
<proteinExistence type="predicted"/>
<feature type="compositionally biased region" description="Pro residues" evidence="3">
    <location>
        <begin position="71"/>
        <end position="84"/>
    </location>
</feature>
<dbReference type="RefSeq" id="XP_028478616.1">
    <property type="nucleotide sequence ID" value="XM_028619644.1"/>
</dbReference>
<evidence type="ECO:0000256" key="2">
    <source>
        <dbReference type="PROSITE-ProRule" id="PRU00103"/>
    </source>
</evidence>
<sequence>MTSRDGEEVRVDDVTVGHSHEATRPPRPSLDSLVDGSIPQPSSTEASRAGSHSPVDRRRGSQHRKTVSLTSPPPPPIDFNPPPDFTSDTLLHGIETPLPPSSTTTAANSTRTSPAVSSPTVVASVLVDEVPVNMPPPPVTLLAGEQQALSQQRPHIRAIQRLSSESVHRSTQSSSTRSTSSQGGHGGSSPSDGSDVLAARRDELVTQLLSGDSAESSQRTSTASSSPTAETTLEVHVINPTPPTTTVPLTADALRFAAVQTAQTAGEGRPPTPHRRSLSSSSSSNRPSEDAAAHAWDSVWPAANASHRVNYPPETSSTRFPSAPMSPYVTPSFSPAVIQASASASRRLSSNSPPPFETPLTERPGSVGGQSSLSSTSVAHRMLPQGGGGGGQRYNTPLDAQLLNPPRSPRPTLGALNSDGAALPSSPGGLGRTRAISITSSPGPSRAVLGASPPITSILTPSGRPRGERSGSFINQFPELAPPFISRRELSIRSPPPITRRLSETAVIRRPDVPSPLLSTPPLHHGELEPPRIDMSGVANIIAPTPTLRPDGPRRARSAQEVPHGVACRELAAPALISLPAPPPSTLPTDVSPAADGESDTPRRRQSDDRPNDSRTGFTDELVFEMDEYAIADDEDDDESATPTRPTPNHDIPSLSYNALFPSGSPPPPTSVWTEATVMPGGLVDEGDLLPTNVEVLHDMDVTFDDEGLNTLERIFLLSRSEYAFHRAYVARVLGDLLGDVDPCESVEYVLPLISAFSLDEDDTVKEAFAADLHRILWYFFTTCLLVDNTDGSEQPMPDGEVYDTHTTGPSPLPETVNQLEHHHSAPIDLPTTQRVPDGQVFGSSPSRDSINSSSTHYGTSSSATHGMDTPLTSVSMSGTSGEEAFQQFVEEEDDAQFDEDCADEADKVWNEPGGAVEHDDTDSSHVVGAPVLHVGFFRPLLGTMLLSHNPQVANPTRDGIIALVARLRCHGPITVETWGSTAETCQTRQTFLSQTGPHEHDPLSFDDDARLLVEQEILYGIVLGMGMLSTDVADHIMDGTVEILREDGQEYDLQLQLEQEATLGRALSLSLIGSMSEFYSPEEVVHYGFVDEVIRGLDGDVSTRAEAALAMGNVAKGATLDQLDRLLGVFDQFANDPDPQVRQSVCVALPALCKRIPDERHRRDFAVSVMTAFVADVEDVRCAALEVLGEVIYTFVKDSRGPPMKLLEIYLNDKDSTGADCDWDILASFNFPGVCLTLGPDRWDEIRNLFHRLVDRAGDRVLRTIAAFLHELANILRPEQVAEDVLPVYRRCLESTDIVRGRIFEHVDVVIAHLPLPVAWECFCQLQEMWDNDTLGGWRAREQIALHIPSFLETFRSQDEVVGVVDMAKKALLDRFAAVRDAATYGVPLSYEILGRSHCSQSKMCELLLDLSLSSAYRQRLTFVRCLREFIRPPPNREAFEKFFVPALPRLTQDIVDVRIGLARAIGDLFIVGAFYGDHAVPVPLAIKSVASMLAEDDSPEVREIILRIGADRWTEQLAASALVEAHRNSDEPQLLADTVSEALDQTGPGKVAEDSTMGMHDRADIPSPVATAIPPELQHLRGEDDEDDVDTVGLVSDPFELSFAAAASALHGVDGDGDGEADGEANGDDARWAEIKKGVEDEARGRAEEARDGVREG</sequence>
<feature type="compositionally biased region" description="Low complexity" evidence="3">
    <location>
        <begin position="163"/>
        <end position="196"/>
    </location>
</feature>
<feature type="region of interest" description="Disordered" evidence="3">
    <location>
        <begin position="1"/>
        <end position="247"/>
    </location>
</feature>
<evidence type="ECO:0000313" key="4">
    <source>
        <dbReference type="EMBL" id="RSH85831.1"/>
    </source>
</evidence>
<accession>A0A427Y421</accession>
<reference evidence="4 5" key="1">
    <citation type="submission" date="2018-11" db="EMBL/GenBank/DDBJ databases">
        <title>Genome sequence of Apiotrichum porosum DSM 27194.</title>
        <authorList>
            <person name="Aliyu H."/>
            <person name="Gorte O."/>
            <person name="Ochsenreither K."/>
        </authorList>
    </citation>
    <scope>NUCLEOTIDE SEQUENCE [LARGE SCALE GENOMIC DNA]</scope>
    <source>
        <strain evidence="4 5">DSM 27194</strain>
    </source>
</reference>
<dbReference type="GO" id="GO:0005737">
    <property type="term" value="C:cytoplasm"/>
    <property type="evidence" value="ECO:0007669"/>
    <property type="project" value="TreeGrafter"/>
</dbReference>
<organism evidence="4 5">
    <name type="scientific">Apiotrichum porosum</name>
    <dbReference type="NCBI Taxonomy" id="105984"/>
    <lineage>
        <taxon>Eukaryota</taxon>
        <taxon>Fungi</taxon>
        <taxon>Dikarya</taxon>
        <taxon>Basidiomycota</taxon>
        <taxon>Agaricomycotina</taxon>
        <taxon>Tremellomycetes</taxon>
        <taxon>Trichosporonales</taxon>
        <taxon>Trichosporonaceae</taxon>
        <taxon>Apiotrichum</taxon>
    </lineage>
</organism>
<feature type="compositionally biased region" description="Basic and acidic residues" evidence="3">
    <location>
        <begin position="1"/>
        <end position="24"/>
    </location>
</feature>
<comment type="caution">
    <text evidence="4">The sequence shown here is derived from an EMBL/GenBank/DDBJ whole genome shotgun (WGS) entry which is preliminary data.</text>
</comment>
<feature type="region of interest" description="Disordered" evidence="3">
    <location>
        <begin position="344"/>
        <end position="470"/>
    </location>
</feature>
<feature type="compositionally biased region" description="Low complexity" evidence="3">
    <location>
        <begin position="844"/>
        <end position="865"/>
    </location>
</feature>
<dbReference type="InterPro" id="IPR021133">
    <property type="entry name" value="HEAT_type_2"/>
</dbReference>
<dbReference type="Proteomes" id="UP000279236">
    <property type="component" value="Unassembled WGS sequence"/>
</dbReference>
<protein>
    <recommendedName>
        <fullName evidence="6">Serine/threonine-protein phosphatase 4 regulatory subunit 1</fullName>
    </recommendedName>
</protein>
<feature type="region of interest" description="Disordered" evidence="3">
    <location>
        <begin position="262"/>
        <end position="293"/>
    </location>
</feature>
<feature type="region of interest" description="Disordered" evidence="3">
    <location>
        <begin position="1638"/>
        <end position="1659"/>
    </location>
</feature>
<feature type="compositionally biased region" description="Low complexity" evidence="3">
    <location>
        <begin position="213"/>
        <end position="234"/>
    </location>
</feature>